<accession>A0ABR6XAX9</accession>
<keyword evidence="2" id="KW-0732">Signal</keyword>
<evidence type="ECO:0000313" key="4">
    <source>
        <dbReference type="Proteomes" id="UP000637632"/>
    </source>
</evidence>
<feature type="signal peptide" evidence="2">
    <location>
        <begin position="1"/>
        <end position="20"/>
    </location>
</feature>
<sequence>MKLKCTLVLAMQLFSVTVFAADTTPSAPPAPTSPTSQSVAPSVSQSVFVVAPEDLPKQTTGVVIDTPKMPEPEKKKESAPITAAQVWSGPVPLSGGLFFLVASMPVLASLYFAYQLYLFIVARRRRLSIRHSKEN</sequence>
<evidence type="ECO:0000313" key="3">
    <source>
        <dbReference type="EMBL" id="MBC3809892.1"/>
    </source>
</evidence>
<keyword evidence="4" id="KW-1185">Reference proteome</keyword>
<feature type="transmembrane region" description="Helical" evidence="1">
    <location>
        <begin position="97"/>
        <end position="120"/>
    </location>
</feature>
<dbReference type="RefSeq" id="WP_190476545.1">
    <property type="nucleotide sequence ID" value="NZ_JACOFT010000001.1"/>
</dbReference>
<keyword evidence="1" id="KW-1133">Transmembrane helix</keyword>
<evidence type="ECO:0000256" key="2">
    <source>
        <dbReference type="SAM" id="SignalP"/>
    </source>
</evidence>
<reference evidence="3 4" key="1">
    <citation type="submission" date="2020-08" db="EMBL/GenBank/DDBJ databases">
        <title>Novel species isolated from subtropical streams in China.</title>
        <authorList>
            <person name="Lu H."/>
        </authorList>
    </citation>
    <scope>NUCLEOTIDE SEQUENCE [LARGE SCALE GENOMIC DNA]</scope>
    <source>
        <strain evidence="3 4">CCTCC AB 2015119</strain>
    </source>
</reference>
<name>A0ABR6XAX9_9BURK</name>
<feature type="chain" id="PRO_5046383003" evidence="2">
    <location>
        <begin position="21"/>
        <end position="135"/>
    </location>
</feature>
<comment type="caution">
    <text evidence="3">The sequence shown here is derived from an EMBL/GenBank/DDBJ whole genome shotgun (WGS) entry which is preliminary data.</text>
</comment>
<protein>
    <submittedName>
        <fullName evidence="3">Uncharacterized protein</fullName>
    </submittedName>
</protein>
<gene>
    <name evidence="3" type="ORF">H8K26_00435</name>
</gene>
<proteinExistence type="predicted"/>
<keyword evidence="1" id="KW-0812">Transmembrane</keyword>
<dbReference type="Proteomes" id="UP000637632">
    <property type="component" value="Unassembled WGS sequence"/>
</dbReference>
<organism evidence="3 4">
    <name type="scientific">Undibacterium aquatile</name>
    <dbReference type="NCBI Taxonomy" id="1537398"/>
    <lineage>
        <taxon>Bacteria</taxon>
        <taxon>Pseudomonadati</taxon>
        <taxon>Pseudomonadota</taxon>
        <taxon>Betaproteobacteria</taxon>
        <taxon>Burkholderiales</taxon>
        <taxon>Oxalobacteraceae</taxon>
        <taxon>Undibacterium</taxon>
    </lineage>
</organism>
<evidence type="ECO:0000256" key="1">
    <source>
        <dbReference type="SAM" id="Phobius"/>
    </source>
</evidence>
<dbReference type="EMBL" id="JACOFT010000001">
    <property type="protein sequence ID" value="MBC3809892.1"/>
    <property type="molecule type" value="Genomic_DNA"/>
</dbReference>
<keyword evidence="1" id="KW-0472">Membrane</keyword>